<dbReference type="PANTHER" id="PTHR34142:SF1">
    <property type="entry name" value="GLYCOSIDE HYDROLASE FAMILY 5 DOMAIN-CONTAINING PROTEIN"/>
    <property type="match status" value="1"/>
</dbReference>
<dbReference type="SUPFAM" id="SSF51445">
    <property type="entry name" value="(Trans)glycosidases"/>
    <property type="match status" value="1"/>
</dbReference>
<dbReference type="InterPro" id="IPR017853">
    <property type="entry name" value="GH"/>
</dbReference>
<proteinExistence type="predicted"/>
<keyword evidence="6" id="KW-1185">Reference proteome</keyword>
<sequence length="658" mass="71917">MRHSSIQRLFLTAILLLLCAPLTASALTFVNRGAFTGPQQVSSGQTVYLTLAVESPEAVSNVTFSLQVRKFSASGEISPSAVHSQSVTGQSFAAGVAKQYSWGFTIPNDLVTGDYVWVIKATNATGSLVYLDIAKTVSNYTFHVNGVPAKRYVRGINVMDLVIGSSVLPGVYGTNYTMPSQESLRNLKSRGHNVIRVPFNWERIQPVLNGGLNTSYLGYLLQTLENANAVGLGVIVDMHNYGRYTSNGQTSTFGSAALKKESYADAWRRIASAIKSNPKAYAAVYAYDIMNEPHDLPYLEGNFLNPVGVSSFESSVEGWLPRDASNTSLSKVSRNNQGSLKITASAPVKNGVVLGASLWASTKSTSITSGKTFQAKVFVPTTTPGAVIKARMVMFDSGSKSHFSKLFTVTKGVDTRVYYAPPDAVWQGNRGISIEFIVDGTEIGASHVFYVDNVSQGTQTDWYWPEQVWENYSQAAVDAIRALPENKLIMVEGYSYSSAERWPENHPQKWIKDPLNNIMYHAHLYMDGNSGGKYEECHSAFLAGARSQGYDSVGKLTIARAKNFTDWVTAQGTYGFIGEYGWPNEKKACAGESAAWNADGEEFLSFLDSIGMGATMWTTGSWEQQDSPYFNELSAYQLLPTFVPLSSAKVIERHPGQP</sequence>
<dbReference type="Proteomes" id="UP001611383">
    <property type="component" value="Chromosome"/>
</dbReference>
<feature type="domain" description="Glycoside hydrolase family 5" evidence="4">
    <location>
        <begin position="172"/>
        <end position="295"/>
    </location>
</feature>
<feature type="signal peptide" evidence="3">
    <location>
        <begin position="1"/>
        <end position="26"/>
    </location>
</feature>
<dbReference type="InterPro" id="IPR001547">
    <property type="entry name" value="Glyco_hydro_5"/>
</dbReference>
<dbReference type="PANTHER" id="PTHR34142">
    <property type="entry name" value="ENDO-BETA-1,4-GLUCANASE A"/>
    <property type="match status" value="1"/>
</dbReference>
<gene>
    <name evidence="5" type="ORF">F0U60_46040</name>
</gene>
<organism evidence="5 6">
    <name type="scientific">Archangium minus</name>
    <dbReference type="NCBI Taxonomy" id="83450"/>
    <lineage>
        <taxon>Bacteria</taxon>
        <taxon>Pseudomonadati</taxon>
        <taxon>Myxococcota</taxon>
        <taxon>Myxococcia</taxon>
        <taxon>Myxococcales</taxon>
        <taxon>Cystobacterineae</taxon>
        <taxon>Archangiaceae</taxon>
        <taxon>Archangium</taxon>
    </lineage>
</organism>
<evidence type="ECO:0000256" key="1">
    <source>
        <dbReference type="ARBA" id="ARBA00022801"/>
    </source>
</evidence>
<keyword evidence="3" id="KW-0732">Signal</keyword>
<accession>A0ABY9X5P9</accession>
<feature type="chain" id="PRO_5046684321" evidence="3">
    <location>
        <begin position="27"/>
        <end position="658"/>
    </location>
</feature>
<dbReference type="Gene3D" id="2.60.120.260">
    <property type="entry name" value="Galactose-binding domain-like"/>
    <property type="match status" value="1"/>
</dbReference>
<evidence type="ECO:0000256" key="2">
    <source>
        <dbReference type="ARBA" id="ARBA00023295"/>
    </source>
</evidence>
<evidence type="ECO:0000259" key="4">
    <source>
        <dbReference type="Pfam" id="PF00150"/>
    </source>
</evidence>
<evidence type="ECO:0000313" key="5">
    <source>
        <dbReference type="EMBL" id="WNG50675.1"/>
    </source>
</evidence>
<keyword evidence="1 5" id="KW-0378">Hydrolase</keyword>
<name>A0ABY9X5P9_9BACT</name>
<dbReference type="EMBL" id="CP043494">
    <property type="protein sequence ID" value="WNG50675.1"/>
    <property type="molecule type" value="Genomic_DNA"/>
</dbReference>
<keyword evidence="2" id="KW-0326">Glycosidase</keyword>
<dbReference type="Gene3D" id="3.20.20.80">
    <property type="entry name" value="Glycosidases"/>
    <property type="match status" value="2"/>
</dbReference>
<evidence type="ECO:0000256" key="3">
    <source>
        <dbReference type="SAM" id="SignalP"/>
    </source>
</evidence>
<protein>
    <submittedName>
        <fullName evidence="5">Glycoside hydrolase family 5 protein</fullName>
    </submittedName>
</protein>
<reference evidence="5 6" key="1">
    <citation type="submission" date="2019-08" db="EMBL/GenBank/DDBJ databases">
        <title>Archangium and Cystobacter genomes.</title>
        <authorList>
            <person name="Chen I.-C.K."/>
            <person name="Wielgoss S."/>
        </authorList>
    </citation>
    <scope>NUCLEOTIDE SEQUENCE [LARGE SCALE GENOMIC DNA]</scope>
    <source>
        <strain evidence="5 6">Cbm 6</strain>
    </source>
</reference>
<dbReference type="RefSeq" id="WP_395810047.1">
    <property type="nucleotide sequence ID" value="NZ_CP043494.1"/>
</dbReference>
<dbReference type="GO" id="GO:0016787">
    <property type="term" value="F:hydrolase activity"/>
    <property type="evidence" value="ECO:0007669"/>
    <property type="project" value="UniProtKB-KW"/>
</dbReference>
<feature type="domain" description="Glycoside hydrolase family 5" evidence="4">
    <location>
        <begin position="458"/>
        <end position="620"/>
    </location>
</feature>
<evidence type="ECO:0000313" key="6">
    <source>
        <dbReference type="Proteomes" id="UP001611383"/>
    </source>
</evidence>
<dbReference type="Pfam" id="PF00150">
    <property type="entry name" value="Cellulase"/>
    <property type="match status" value="2"/>
</dbReference>